<accession>A0A0A8Z5B7</accession>
<sequence length="39" mass="4750">MQMYQWCLETAPRFVGCASSWTPMYYRFCLTQMEGYNQQ</sequence>
<proteinExistence type="predicted"/>
<dbReference type="EMBL" id="GBRH01265007">
    <property type="protein sequence ID" value="JAD32888.1"/>
    <property type="molecule type" value="Transcribed_RNA"/>
</dbReference>
<reference evidence="1" key="2">
    <citation type="journal article" date="2015" name="Data Brief">
        <title>Shoot transcriptome of the giant reed, Arundo donax.</title>
        <authorList>
            <person name="Barrero R.A."/>
            <person name="Guerrero F.D."/>
            <person name="Moolhuijzen P."/>
            <person name="Goolsby J.A."/>
            <person name="Tidwell J."/>
            <person name="Bellgard S.E."/>
            <person name="Bellgard M.I."/>
        </authorList>
    </citation>
    <scope>NUCLEOTIDE SEQUENCE</scope>
    <source>
        <tissue evidence="1">Shoot tissue taken approximately 20 cm above the soil surface</tissue>
    </source>
</reference>
<organism evidence="1">
    <name type="scientific">Arundo donax</name>
    <name type="common">Giant reed</name>
    <name type="synonym">Donax arundinaceus</name>
    <dbReference type="NCBI Taxonomy" id="35708"/>
    <lineage>
        <taxon>Eukaryota</taxon>
        <taxon>Viridiplantae</taxon>
        <taxon>Streptophyta</taxon>
        <taxon>Embryophyta</taxon>
        <taxon>Tracheophyta</taxon>
        <taxon>Spermatophyta</taxon>
        <taxon>Magnoliopsida</taxon>
        <taxon>Liliopsida</taxon>
        <taxon>Poales</taxon>
        <taxon>Poaceae</taxon>
        <taxon>PACMAD clade</taxon>
        <taxon>Arundinoideae</taxon>
        <taxon>Arundineae</taxon>
        <taxon>Arundo</taxon>
    </lineage>
</organism>
<reference evidence="1" key="1">
    <citation type="submission" date="2014-09" db="EMBL/GenBank/DDBJ databases">
        <authorList>
            <person name="Magalhaes I.L.F."/>
            <person name="Oliveira U."/>
            <person name="Santos F.R."/>
            <person name="Vidigal T.H.D.A."/>
            <person name="Brescovit A.D."/>
            <person name="Santos A.J."/>
        </authorList>
    </citation>
    <scope>NUCLEOTIDE SEQUENCE</scope>
    <source>
        <tissue evidence="1">Shoot tissue taken approximately 20 cm above the soil surface</tissue>
    </source>
</reference>
<name>A0A0A8Z5B7_ARUDO</name>
<evidence type="ECO:0000313" key="1">
    <source>
        <dbReference type="EMBL" id="JAD32888.1"/>
    </source>
</evidence>
<dbReference type="AlphaFoldDB" id="A0A0A8Z5B7"/>
<protein>
    <submittedName>
        <fullName evidence="1">Uncharacterized protein</fullName>
    </submittedName>
</protein>